<organismHost>
    <name type="scientific">Chlorella</name>
    <dbReference type="NCBI Taxonomy" id="3071"/>
</organismHost>
<gene>
    <name evidence="1" type="primary">b784R</name>
    <name evidence="1" type="ORF">NY2A_b784R</name>
</gene>
<evidence type="ECO:0000313" key="2">
    <source>
        <dbReference type="Proteomes" id="UP000202419"/>
    </source>
</evidence>
<dbReference type="Proteomes" id="UP000202419">
    <property type="component" value="Segment"/>
</dbReference>
<dbReference type="OrthoDB" id="34585at10239"/>
<proteinExistence type="predicted"/>
<organism evidence="1 2">
    <name type="scientific">Paramecium bursaria Chlorella virus NY2A</name>
    <name type="common">PBCV-NY2A</name>
    <dbReference type="NCBI Taxonomy" id="46021"/>
    <lineage>
        <taxon>Viruses</taxon>
        <taxon>Varidnaviria</taxon>
        <taxon>Bamfordvirae</taxon>
        <taxon>Nucleocytoviricota</taxon>
        <taxon>Megaviricetes</taxon>
        <taxon>Algavirales</taxon>
        <taxon>Phycodnaviridae</taxon>
        <taxon>Chlorovirus</taxon>
        <taxon>Chlorovirus americanus</taxon>
    </lineage>
</organism>
<evidence type="ECO:0000313" key="1">
    <source>
        <dbReference type="EMBL" id="ABT15183.1"/>
    </source>
</evidence>
<sequence>MFFPEIGNNFLFQETIEVFLVILRPLSDGKFTNHNSLSVWHIQPLRHIYTWRSLHDFTFEPLVPRFHFDEVLSRYQTLHIIYDVFRVVTGNVRRPSGSDTTRSIHQDTRNNRHIILWFDLIAVVVHIFQKIVVRIDENLSSLRVQFHIYISCTRVILTTLQSRTELALRQQPVDVIASDIILCKVHDGPLQRCFAMVIGAMLCNVTAELCNLHVGRQIALES</sequence>
<dbReference type="EMBL" id="DQ491002">
    <property type="protein sequence ID" value="ABT15183.1"/>
    <property type="molecule type" value="Genomic_DNA"/>
</dbReference>
<dbReference type="GeneID" id="5659462"/>
<reference evidence="1 2" key="1">
    <citation type="journal article" date="2007" name="Virology">
        <title>Sequence and annotation of the 369-kb NY-2A and the 345-kb AR158 viruses that infect Chlorella NC64A.</title>
        <authorList>
            <person name="Fitzgerald L.A."/>
            <person name="Graves M.V."/>
            <person name="Li X."/>
            <person name="Feldblyum T."/>
            <person name="Nierman W.C."/>
            <person name="Van Etten J.L."/>
        </authorList>
    </citation>
    <scope>NUCLEOTIDE SEQUENCE [LARGE SCALE GENOMIC DNA]</scope>
    <source>
        <strain evidence="1 2">NY-2A</strain>
    </source>
</reference>
<accession>A7IXV9</accession>
<name>A7IXV9_PBCVN</name>
<dbReference type="KEGG" id="vg:5659462"/>
<dbReference type="RefSeq" id="YP_001497980.1">
    <property type="nucleotide sequence ID" value="NC_009898.1"/>
</dbReference>
<protein>
    <submittedName>
        <fullName evidence="1">Uncharacterized protein b784R</fullName>
    </submittedName>
</protein>
<keyword evidence="2" id="KW-1185">Reference proteome</keyword>